<dbReference type="CDD" id="cd16964">
    <property type="entry name" value="YqgF"/>
    <property type="match status" value="1"/>
</dbReference>
<evidence type="ECO:0000256" key="3">
    <source>
        <dbReference type="ARBA" id="ARBA00022722"/>
    </source>
</evidence>
<evidence type="ECO:0000259" key="6">
    <source>
        <dbReference type="SMART" id="SM00732"/>
    </source>
</evidence>
<reference evidence="7 8" key="1">
    <citation type="submission" date="2017-10" db="EMBL/GenBank/DDBJ databases">
        <title>Genome of an Actinobacterium that displays light-enhanced growth.</title>
        <authorList>
            <person name="Maresca J.A."/>
            <person name="Hempel P."/>
            <person name="Shevchenko O."/>
            <person name="Miller K.J."/>
            <person name="Hahn M.W."/>
        </authorList>
    </citation>
    <scope>NUCLEOTIDE SEQUENCE [LARGE SCALE GENOMIC DNA]</scope>
    <source>
        <strain evidence="7 8">MWH-Mo1</strain>
    </source>
</reference>
<dbReference type="GO" id="GO:0005829">
    <property type="term" value="C:cytosol"/>
    <property type="evidence" value="ECO:0007669"/>
    <property type="project" value="TreeGrafter"/>
</dbReference>
<dbReference type="SUPFAM" id="SSF53098">
    <property type="entry name" value="Ribonuclease H-like"/>
    <property type="match status" value="1"/>
</dbReference>
<comment type="similarity">
    <text evidence="5">Belongs to the YqgF HJR family.</text>
</comment>
<dbReference type="PANTHER" id="PTHR33317">
    <property type="entry name" value="POLYNUCLEOTIDYL TRANSFERASE, RIBONUCLEASE H-LIKE SUPERFAMILY PROTEIN"/>
    <property type="match status" value="1"/>
</dbReference>
<evidence type="ECO:0000313" key="8">
    <source>
        <dbReference type="Proteomes" id="UP000246894"/>
    </source>
</evidence>
<dbReference type="GO" id="GO:0016788">
    <property type="term" value="F:hydrolase activity, acting on ester bonds"/>
    <property type="evidence" value="ECO:0007669"/>
    <property type="project" value="UniProtKB-UniRule"/>
</dbReference>
<evidence type="ECO:0000313" key="7">
    <source>
        <dbReference type="EMBL" id="AWR21401.1"/>
    </source>
</evidence>
<dbReference type="InterPro" id="IPR037027">
    <property type="entry name" value="YqgF/RNaseH-like_dom_sf"/>
</dbReference>
<dbReference type="InterPro" id="IPR012337">
    <property type="entry name" value="RNaseH-like_sf"/>
</dbReference>
<comment type="function">
    <text evidence="5">Could be a nuclease involved in processing of the 5'-end of pre-16S rRNA.</text>
</comment>
<dbReference type="PANTHER" id="PTHR33317:SF4">
    <property type="entry name" value="POLYNUCLEOTIDYL TRANSFERASE, RIBONUCLEASE H-LIKE SUPERFAMILY PROTEIN"/>
    <property type="match status" value="1"/>
</dbReference>
<dbReference type="Proteomes" id="UP000246894">
    <property type="component" value="Chromosome"/>
</dbReference>
<dbReference type="EC" id="3.1.-.-" evidence="5"/>
<dbReference type="KEGG" id="aum:AURMO_00796"/>
<sequence>MRSGVRVGIDIGTVRIGVARSDRDGYLATPVETVDRGSENPIGQLVSLIAELEAIEVIVGLPLSLNGSHTASTEDALVMARELAQNSSVPVRLVDERLTTVSAHSALRAAGKKQKQTRSVIDQVAAVMILQHALDSERSSGNLPGKDISEFPAQS</sequence>
<protein>
    <recommendedName>
        <fullName evidence="5">Putative pre-16S rRNA nuclease</fullName>
        <ecNumber evidence="5">3.1.-.-</ecNumber>
    </recommendedName>
</protein>
<dbReference type="GO" id="GO:0004518">
    <property type="term" value="F:nuclease activity"/>
    <property type="evidence" value="ECO:0007669"/>
    <property type="project" value="UniProtKB-KW"/>
</dbReference>
<keyword evidence="3 5" id="KW-0540">Nuclease</keyword>
<dbReference type="SMART" id="SM00732">
    <property type="entry name" value="YqgFc"/>
    <property type="match status" value="1"/>
</dbReference>
<dbReference type="Pfam" id="PF03652">
    <property type="entry name" value="RuvX"/>
    <property type="match status" value="1"/>
</dbReference>
<feature type="domain" description="YqgF/RNase H-like" evidence="6">
    <location>
        <begin position="4"/>
        <end position="103"/>
    </location>
</feature>
<dbReference type="InterPro" id="IPR005227">
    <property type="entry name" value="YqgF"/>
</dbReference>
<keyword evidence="1 5" id="KW-0963">Cytoplasm</keyword>
<evidence type="ECO:0000256" key="4">
    <source>
        <dbReference type="ARBA" id="ARBA00022801"/>
    </source>
</evidence>
<evidence type="ECO:0000256" key="2">
    <source>
        <dbReference type="ARBA" id="ARBA00022517"/>
    </source>
</evidence>
<keyword evidence="4 5" id="KW-0378">Hydrolase</keyword>
<keyword evidence="2 5" id="KW-0690">Ribosome biogenesis</keyword>
<name>A0A2Z3RXZ9_9MICO</name>
<proteinExistence type="inferred from homology"/>
<gene>
    <name evidence="7" type="ORF">AURMO_00796</name>
</gene>
<dbReference type="InterPro" id="IPR006641">
    <property type="entry name" value="YqgF/RNaseH-like_dom"/>
</dbReference>
<dbReference type="NCBIfam" id="TIGR00250">
    <property type="entry name" value="RNAse_H_YqgF"/>
    <property type="match status" value="1"/>
</dbReference>
<dbReference type="AlphaFoldDB" id="A0A2Z3RXZ9"/>
<dbReference type="Gene3D" id="3.30.420.140">
    <property type="entry name" value="YqgF/RNase H-like domain"/>
    <property type="match status" value="1"/>
</dbReference>
<dbReference type="EMBL" id="CP023994">
    <property type="protein sequence ID" value="AWR21401.1"/>
    <property type="molecule type" value="Genomic_DNA"/>
</dbReference>
<accession>A0A2Z3RXZ9</accession>
<dbReference type="GO" id="GO:0000967">
    <property type="term" value="P:rRNA 5'-end processing"/>
    <property type="evidence" value="ECO:0007669"/>
    <property type="project" value="UniProtKB-UniRule"/>
</dbReference>
<evidence type="ECO:0000256" key="1">
    <source>
        <dbReference type="ARBA" id="ARBA00022490"/>
    </source>
</evidence>
<organism evidence="7 8">
    <name type="scientific">Aurantimicrobium photophilum</name>
    <dbReference type="NCBI Taxonomy" id="1987356"/>
    <lineage>
        <taxon>Bacteria</taxon>
        <taxon>Bacillati</taxon>
        <taxon>Actinomycetota</taxon>
        <taxon>Actinomycetes</taxon>
        <taxon>Micrococcales</taxon>
        <taxon>Microbacteriaceae</taxon>
        <taxon>Aurantimicrobium</taxon>
    </lineage>
</organism>
<dbReference type="HAMAP" id="MF_00651">
    <property type="entry name" value="Nuclease_YqgF"/>
    <property type="match status" value="1"/>
</dbReference>
<dbReference type="RefSeq" id="WP_110233246.1">
    <property type="nucleotide sequence ID" value="NZ_CP023994.1"/>
</dbReference>
<evidence type="ECO:0000256" key="5">
    <source>
        <dbReference type="HAMAP-Rule" id="MF_00651"/>
    </source>
</evidence>
<dbReference type="OrthoDB" id="9790539at2"/>
<comment type="subcellular location">
    <subcellularLocation>
        <location evidence="5">Cytoplasm</location>
    </subcellularLocation>
</comment>
<keyword evidence="8" id="KW-1185">Reference proteome</keyword>